<feature type="transmembrane region" description="Helical" evidence="2">
    <location>
        <begin position="217"/>
        <end position="240"/>
    </location>
</feature>
<evidence type="ECO:0000313" key="4">
    <source>
        <dbReference type="Proteomes" id="UP000034112"/>
    </source>
</evidence>
<dbReference type="OMA" id="FLACIYA"/>
<evidence type="ECO:0000256" key="2">
    <source>
        <dbReference type="SAM" id="Phobius"/>
    </source>
</evidence>
<organism evidence="3 4">
    <name type="scientific">Trichoderma harzianum</name>
    <name type="common">Hypocrea lixii</name>
    <dbReference type="NCBI Taxonomy" id="5544"/>
    <lineage>
        <taxon>Eukaryota</taxon>
        <taxon>Fungi</taxon>
        <taxon>Dikarya</taxon>
        <taxon>Ascomycota</taxon>
        <taxon>Pezizomycotina</taxon>
        <taxon>Sordariomycetes</taxon>
        <taxon>Hypocreomycetidae</taxon>
        <taxon>Hypocreales</taxon>
        <taxon>Hypocreaceae</taxon>
        <taxon>Trichoderma</taxon>
    </lineage>
</organism>
<feature type="compositionally biased region" description="Basic and acidic residues" evidence="1">
    <location>
        <begin position="290"/>
        <end position="302"/>
    </location>
</feature>
<gene>
    <name evidence="3" type="ORF">THAR02_01798</name>
</gene>
<dbReference type="OrthoDB" id="4892437at2759"/>
<sequence>MMGPWKLCRIVWRLFLSILSAWLLLALLWALLPFPSGGQDINNGADYATKTLLSGKILRRVYWKSAQVPDGSRQGFALDYHLNISSRTLAVSGLEKPIDIFRHASAEDNGHTEEVDATARAGDTDGANLPYFAEADALLLFWEIHQEYATVPLRLVWSTQEAEDVQKFDILLNDQGHGEDALLSLTMKGDHISTIRASFSPEPRSSSPSGTYPLRAAIIRALAPFSLLLAAVFEPLAWLFGFLVSWIFKGICLGLVVSGVAAIYLCYSGKRPHELVDIVGDELQKVRDSETMRRWRESENGERVSTGKSKEQKKASSETDVANIV</sequence>
<dbReference type="Proteomes" id="UP000034112">
    <property type="component" value="Unassembled WGS sequence"/>
</dbReference>
<dbReference type="EMBL" id="JOKZ01000033">
    <property type="protein sequence ID" value="KKP06102.1"/>
    <property type="molecule type" value="Genomic_DNA"/>
</dbReference>
<keyword evidence="2" id="KW-0812">Transmembrane</keyword>
<proteinExistence type="predicted"/>
<comment type="caution">
    <text evidence="3">The sequence shown here is derived from an EMBL/GenBank/DDBJ whole genome shotgun (WGS) entry which is preliminary data.</text>
</comment>
<name>A0A0G0A1D5_TRIHA</name>
<evidence type="ECO:0000256" key="1">
    <source>
        <dbReference type="SAM" id="MobiDB-lite"/>
    </source>
</evidence>
<keyword evidence="2" id="KW-1133">Transmembrane helix</keyword>
<dbReference type="AlphaFoldDB" id="A0A0G0A1D5"/>
<feature type="compositionally biased region" description="Basic and acidic residues" evidence="1">
    <location>
        <begin position="308"/>
        <end position="317"/>
    </location>
</feature>
<feature type="region of interest" description="Disordered" evidence="1">
    <location>
        <begin position="290"/>
        <end position="325"/>
    </location>
</feature>
<feature type="transmembrane region" description="Helical" evidence="2">
    <location>
        <begin position="246"/>
        <end position="267"/>
    </location>
</feature>
<accession>A0A0G0A1D5</accession>
<feature type="transmembrane region" description="Helical" evidence="2">
    <location>
        <begin position="12"/>
        <end position="32"/>
    </location>
</feature>
<protein>
    <submittedName>
        <fullName evidence="3">Uncharacterized protein</fullName>
    </submittedName>
</protein>
<reference evidence="4" key="1">
    <citation type="journal article" date="2015" name="Genome Announc.">
        <title>Draft whole-genome sequence of the biocontrol agent Trichoderma harzianum T6776.</title>
        <authorList>
            <person name="Baroncelli R."/>
            <person name="Piaggeschi G."/>
            <person name="Fiorini L."/>
            <person name="Bertolini E."/>
            <person name="Zapparata A."/>
            <person name="Pe M.E."/>
            <person name="Sarrocco S."/>
            <person name="Vannacci G."/>
        </authorList>
    </citation>
    <scope>NUCLEOTIDE SEQUENCE [LARGE SCALE GENOMIC DNA]</scope>
    <source>
        <strain evidence="4">T6776</strain>
    </source>
</reference>
<keyword evidence="2" id="KW-0472">Membrane</keyword>
<evidence type="ECO:0000313" key="3">
    <source>
        <dbReference type="EMBL" id="KKP06102.1"/>
    </source>
</evidence>